<evidence type="ECO:0000313" key="2">
    <source>
        <dbReference type="EMBL" id="KAK3782610.1"/>
    </source>
</evidence>
<name>A0AAE1DUB0_9GAST</name>
<feature type="chain" id="PRO_5041958782" description="Secreted protein" evidence="1">
    <location>
        <begin position="25"/>
        <end position="189"/>
    </location>
</feature>
<feature type="signal peptide" evidence="1">
    <location>
        <begin position="1"/>
        <end position="24"/>
    </location>
</feature>
<sequence>MADGRAFALTLLLSLAVFAPPFRSRSCGLFSLVVKGIYKLTVELISGRRSSVLLPPLVTLTSASPETVSSAARITHWAASLQVATVSRAIDRGSTAETLQDRSRHTLVSRATVVLRSTTPDNGDMHLVGFTTAPAAVAVESFSGLAAAVTLAAGVVSGRGGGVRSKDGLCPLISAGSLSFSLQFSFLLS</sequence>
<protein>
    <recommendedName>
        <fullName evidence="4">Secreted protein</fullName>
    </recommendedName>
</protein>
<gene>
    <name evidence="2" type="ORF">RRG08_038389</name>
</gene>
<dbReference type="Proteomes" id="UP001283361">
    <property type="component" value="Unassembled WGS sequence"/>
</dbReference>
<accession>A0AAE1DUB0</accession>
<dbReference type="AlphaFoldDB" id="A0AAE1DUB0"/>
<reference evidence="2" key="1">
    <citation type="journal article" date="2023" name="G3 (Bethesda)">
        <title>A reference genome for the long-term kleptoplast-retaining sea slug Elysia crispata morphotype clarki.</title>
        <authorList>
            <person name="Eastman K.E."/>
            <person name="Pendleton A.L."/>
            <person name="Shaikh M.A."/>
            <person name="Suttiyut T."/>
            <person name="Ogas R."/>
            <person name="Tomko P."/>
            <person name="Gavelis G."/>
            <person name="Widhalm J.R."/>
            <person name="Wisecaver J.H."/>
        </authorList>
    </citation>
    <scope>NUCLEOTIDE SEQUENCE</scope>
    <source>
        <strain evidence="2">ECLA1</strain>
    </source>
</reference>
<keyword evidence="3" id="KW-1185">Reference proteome</keyword>
<comment type="caution">
    <text evidence="2">The sequence shown here is derived from an EMBL/GenBank/DDBJ whole genome shotgun (WGS) entry which is preliminary data.</text>
</comment>
<evidence type="ECO:0000256" key="1">
    <source>
        <dbReference type="SAM" id="SignalP"/>
    </source>
</evidence>
<organism evidence="2 3">
    <name type="scientific">Elysia crispata</name>
    <name type="common">lettuce slug</name>
    <dbReference type="NCBI Taxonomy" id="231223"/>
    <lineage>
        <taxon>Eukaryota</taxon>
        <taxon>Metazoa</taxon>
        <taxon>Spiralia</taxon>
        <taxon>Lophotrochozoa</taxon>
        <taxon>Mollusca</taxon>
        <taxon>Gastropoda</taxon>
        <taxon>Heterobranchia</taxon>
        <taxon>Euthyneura</taxon>
        <taxon>Panpulmonata</taxon>
        <taxon>Sacoglossa</taxon>
        <taxon>Placobranchoidea</taxon>
        <taxon>Plakobranchidae</taxon>
        <taxon>Elysia</taxon>
    </lineage>
</organism>
<proteinExistence type="predicted"/>
<evidence type="ECO:0000313" key="3">
    <source>
        <dbReference type="Proteomes" id="UP001283361"/>
    </source>
</evidence>
<evidence type="ECO:0008006" key="4">
    <source>
        <dbReference type="Google" id="ProtNLM"/>
    </source>
</evidence>
<keyword evidence="1" id="KW-0732">Signal</keyword>
<dbReference type="EMBL" id="JAWDGP010002493">
    <property type="protein sequence ID" value="KAK3782610.1"/>
    <property type="molecule type" value="Genomic_DNA"/>
</dbReference>